<evidence type="ECO:0000313" key="3">
    <source>
        <dbReference type="Proteomes" id="UP001144673"/>
    </source>
</evidence>
<accession>A0A9W8QBQ1</accession>
<protein>
    <submittedName>
        <fullName evidence="2">Uncharacterized protein</fullName>
    </submittedName>
</protein>
<reference evidence="2" key="1">
    <citation type="journal article" date="2023" name="Access Microbiol">
        <title>De-novo genome assembly for Akanthomyces muscarius, a biocontrol agent of insect agricultural pests.</title>
        <authorList>
            <person name="Erdos Z."/>
            <person name="Studholme D.J."/>
            <person name="Raymond B."/>
            <person name="Sharma M."/>
        </authorList>
    </citation>
    <scope>NUCLEOTIDE SEQUENCE</scope>
    <source>
        <strain evidence="2">Ve6</strain>
    </source>
</reference>
<keyword evidence="3" id="KW-1185">Reference proteome</keyword>
<dbReference type="KEGG" id="amus:LMH87_009282"/>
<name>A0A9W8QBQ1_AKAMU</name>
<feature type="compositionally biased region" description="Basic residues" evidence="1">
    <location>
        <begin position="11"/>
        <end position="24"/>
    </location>
</feature>
<evidence type="ECO:0000256" key="1">
    <source>
        <dbReference type="SAM" id="MobiDB-lite"/>
    </source>
</evidence>
<evidence type="ECO:0000313" key="2">
    <source>
        <dbReference type="EMBL" id="KAJ4152762.1"/>
    </source>
</evidence>
<dbReference type="RefSeq" id="XP_056053420.1">
    <property type="nucleotide sequence ID" value="XM_056196252.1"/>
</dbReference>
<organism evidence="2 3">
    <name type="scientific">Akanthomyces muscarius</name>
    <name type="common">Entomopathogenic fungus</name>
    <name type="synonym">Lecanicillium muscarium</name>
    <dbReference type="NCBI Taxonomy" id="2231603"/>
    <lineage>
        <taxon>Eukaryota</taxon>
        <taxon>Fungi</taxon>
        <taxon>Dikarya</taxon>
        <taxon>Ascomycota</taxon>
        <taxon>Pezizomycotina</taxon>
        <taxon>Sordariomycetes</taxon>
        <taxon>Hypocreomycetidae</taxon>
        <taxon>Hypocreales</taxon>
        <taxon>Cordycipitaceae</taxon>
        <taxon>Akanthomyces</taxon>
    </lineage>
</organism>
<sequence length="113" mass="12878">MLPQLASHPPQKPKHRLLQPHLRGRLPALPKASSKNTRVSIVCKCYFASECEIHHCTTFTFLLASTRSRSTLDQQSPLRCTLDTKETYDGTYDLIYGSNDSWENSSRKRAVNE</sequence>
<comment type="caution">
    <text evidence="2">The sequence shown here is derived from an EMBL/GenBank/DDBJ whole genome shotgun (WGS) entry which is preliminary data.</text>
</comment>
<dbReference type="Proteomes" id="UP001144673">
    <property type="component" value="Chromosome 5"/>
</dbReference>
<dbReference type="GeneID" id="80896441"/>
<feature type="region of interest" description="Disordered" evidence="1">
    <location>
        <begin position="1"/>
        <end position="36"/>
    </location>
</feature>
<dbReference type="EMBL" id="JAJHUN010000008">
    <property type="protein sequence ID" value="KAJ4152762.1"/>
    <property type="molecule type" value="Genomic_DNA"/>
</dbReference>
<proteinExistence type="predicted"/>
<gene>
    <name evidence="2" type="ORF">LMH87_009282</name>
</gene>
<dbReference type="AlphaFoldDB" id="A0A9W8QBQ1"/>